<keyword evidence="5" id="KW-0418">Kinase</keyword>
<dbReference type="AlphaFoldDB" id="U5W9W1"/>
<protein>
    <submittedName>
        <fullName evidence="12">ATP-binding region, ATPase-like protein</fullName>
    </submittedName>
</protein>
<dbReference type="OrthoDB" id="144293at2"/>
<evidence type="ECO:0000256" key="6">
    <source>
        <dbReference type="ARBA" id="ARBA00022989"/>
    </source>
</evidence>
<proteinExistence type="predicted"/>
<evidence type="ECO:0000256" key="2">
    <source>
        <dbReference type="ARBA" id="ARBA00022475"/>
    </source>
</evidence>
<dbReference type="RefSeq" id="WP_023562264.1">
    <property type="nucleotide sequence ID" value="NC_022657.1"/>
</dbReference>
<dbReference type="Proteomes" id="UP000017746">
    <property type="component" value="Chromosome"/>
</dbReference>
<dbReference type="SUPFAM" id="SSF55874">
    <property type="entry name" value="ATPase domain of HSP90 chaperone/DNA topoisomerase II/histidine kinase"/>
    <property type="match status" value="1"/>
</dbReference>
<organism evidence="12 13">
    <name type="scientific">Actinoplanes friuliensis DSM 7358</name>
    <dbReference type="NCBI Taxonomy" id="1246995"/>
    <lineage>
        <taxon>Bacteria</taxon>
        <taxon>Bacillati</taxon>
        <taxon>Actinomycetota</taxon>
        <taxon>Actinomycetes</taxon>
        <taxon>Micromonosporales</taxon>
        <taxon>Micromonosporaceae</taxon>
        <taxon>Actinoplanes</taxon>
    </lineage>
</organism>
<feature type="transmembrane region" description="Helical" evidence="9">
    <location>
        <begin position="21"/>
        <end position="47"/>
    </location>
</feature>
<dbReference type="EMBL" id="CP006272">
    <property type="protein sequence ID" value="AGZ45929.1"/>
    <property type="molecule type" value="Genomic_DNA"/>
</dbReference>
<evidence type="ECO:0000313" key="12">
    <source>
        <dbReference type="EMBL" id="AGZ45929.1"/>
    </source>
</evidence>
<dbReference type="GO" id="GO:0005886">
    <property type="term" value="C:plasma membrane"/>
    <property type="evidence" value="ECO:0007669"/>
    <property type="project" value="UniProtKB-SubCell"/>
</dbReference>
<feature type="transmembrane region" description="Helical" evidence="9">
    <location>
        <begin position="152"/>
        <end position="173"/>
    </location>
</feature>
<dbReference type="STRING" id="1246995.AFR_38375"/>
<evidence type="ECO:0000256" key="9">
    <source>
        <dbReference type="SAM" id="Phobius"/>
    </source>
</evidence>
<dbReference type="CDD" id="cd16917">
    <property type="entry name" value="HATPase_UhpB-NarQ-NarX-like"/>
    <property type="match status" value="1"/>
</dbReference>
<dbReference type="Gene3D" id="3.30.565.10">
    <property type="entry name" value="Histidine kinase-like ATPase, C-terminal domain"/>
    <property type="match status" value="1"/>
</dbReference>
<evidence type="ECO:0000256" key="7">
    <source>
        <dbReference type="ARBA" id="ARBA00023012"/>
    </source>
</evidence>
<reference evidence="12 13" key="1">
    <citation type="journal article" date="2014" name="J. Biotechnol.">
        <title>Complete genome sequence of the actinobacterium Actinoplanes friuliensis HAG 010964, producer of the lipopeptide antibiotic friulimycin.</title>
        <authorList>
            <person name="Ruckert C."/>
            <person name="Szczepanowski R."/>
            <person name="Albersmeier A."/>
            <person name="Goesmann A."/>
            <person name="Fischer N."/>
            <person name="Steinkamper A."/>
            <person name="Puhler A."/>
            <person name="Biener R."/>
            <person name="Schwartz D."/>
            <person name="Kalinowski J."/>
        </authorList>
    </citation>
    <scope>NUCLEOTIDE SEQUENCE [LARGE SCALE GENOMIC DNA]</scope>
    <source>
        <strain evidence="12 13">DSM 7358</strain>
    </source>
</reference>
<accession>U5W9W1</accession>
<evidence type="ECO:0000259" key="11">
    <source>
        <dbReference type="Pfam" id="PF07730"/>
    </source>
</evidence>
<dbReference type="Pfam" id="PF07730">
    <property type="entry name" value="HisKA_3"/>
    <property type="match status" value="1"/>
</dbReference>
<evidence type="ECO:0000259" key="10">
    <source>
        <dbReference type="Pfam" id="PF02518"/>
    </source>
</evidence>
<keyword evidence="12" id="KW-0547">Nucleotide-binding</keyword>
<dbReference type="GO" id="GO:0046983">
    <property type="term" value="F:protein dimerization activity"/>
    <property type="evidence" value="ECO:0007669"/>
    <property type="project" value="InterPro"/>
</dbReference>
<keyword evidence="13" id="KW-1185">Reference proteome</keyword>
<evidence type="ECO:0000256" key="1">
    <source>
        <dbReference type="ARBA" id="ARBA00004651"/>
    </source>
</evidence>
<keyword evidence="2" id="KW-1003">Cell membrane</keyword>
<dbReference type="InterPro" id="IPR011712">
    <property type="entry name" value="Sig_transdc_His_kin_sub3_dim/P"/>
</dbReference>
<dbReference type="InterPro" id="IPR036890">
    <property type="entry name" value="HATPase_C_sf"/>
</dbReference>
<keyword evidence="4 9" id="KW-0812">Transmembrane</keyword>
<feature type="transmembrane region" description="Helical" evidence="9">
    <location>
        <begin position="53"/>
        <end position="72"/>
    </location>
</feature>
<feature type="domain" description="Histidine kinase/HSP90-like ATPase" evidence="10">
    <location>
        <begin position="305"/>
        <end position="397"/>
    </location>
</feature>
<dbReference type="Gene3D" id="1.20.5.1930">
    <property type="match status" value="1"/>
</dbReference>
<feature type="domain" description="Signal transduction histidine kinase subgroup 3 dimerisation and phosphoacceptor" evidence="11">
    <location>
        <begin position="199"/>
        <end position="262"/>
    </location>
</feature>
<evidence type="ECO:0000256" key="5">
    <source>
        <dbReference type="ARBA" id="ARBA00022777"/>
    </source>
</evidence>
<name>U5W9W1_9ACTN</name>
<feature type="transmembrane region" description="Helical" evidence="9">
    <location>
        <begin position="84"/>
        <end position="108"/>
    </location>
</feature>
<gene>
    <name evidence="12" type="ORF">AFR_38375</name>
</gene>
<keyword evidence="3" id="KW-0808">Transferase</keyword>
<dbReference type="HOGENOM" id="CLU_038051_0_0_11"/>
<dbReference type="eggNOG" id="COG4585">
    <property type="taxonomic scope" value="Bacteria"/>
</dbReference>
<keyword evidence="8 9" id="KW-0472">Membrane</keyword>
<keyword evidence="7" id="KW-0902">Two-component regulatory system</keyword>
<dbReference type="InterPro" id="IPR003594">
    <property type="entry name" value="HATPase_dom"/>
</dbReference>
<evidence type="ECO:0000256" key="4">
    <source>
        <dbReference type="ARBA" id="ARBA00022692"/>
    </source>
</evidence>
<dbReference type="KEGG" id="afs:AFR_38375"/>
<keyword evidence="12" id="KW-0067">ATP-binding</keyword>
<dbReference type="PANTHER" id="PTHR24421:SF37">
    <property type="entry name" value="SENSOR HISTIDINE KINASE NARS"/>
    <property type="match status" value="1"/>
</dbReference>
<dbReference type="GO" id="GO:0000155">
    <property type="term" value="F:phosphorelay sensor kinase activity"/>
    <property type="evidence" value="ECO:0007669"/>
    <property type="project" value="InterPro"/>
</dbReference>
<evidence type="ECO:0000313" key="13">
    <source>
        <dbReference type="Proteomes" id="UP000017746"/>
    </source>
</evidence>
<dbReference type="Pfam" id="PF02518">
    <property type="entry name" value="HATPase_c"/>
    <property type="match status" value="1"/>
</dbReference>
<dbReference type="PANTHER" id="PTHR24421">
    <property type="entry name" value="NITRATE/NITRITE SENSOR PROTEIN NARX-RELATED"/>
    <property type="match status" value="1"/>
</dbReference>
<sequence length="405" mass="42809">MTSLSADRRAEGRSVDRTVAAAALCRAVLLGRAFVTITAAGAGLLIVAHPERVALVMVLVLLATAAEVAVLTRWPAVVRRTMPVLVVDTLLLAAVLMLNAGSAAFYLFTAGAAALAGVLVGMHAWPLWAVHASLGFFAAARVLRADGVTPEVSAFVVAFPMATVVTGLVAASVTAATVRHVDLLVEVIASAQRAAAASERTRLARELHDSVAKTLRGVSFAALALPSSMRSRPALAEQLADVVSKGADVAAREARELIEGLRLDNPAEPFDQSIDRLSREWSVSSGTPVRVTAEPMEPPVAVRYELTRILHEALRNVQRHAGASRVDIWVVREDNLARLVIRDDGQGFDVPDELGVLRVDGHFGVLGMVERARTVSGHLTVRSAPGQGTTVDVLAPLTFVPALGR</sequence>
<dbReference type="PATRIC" id="fig|1246995.3.peg.7763"/>
<keyword evidence="6 9" id="KW-1133">Transmembrane helix</keyword>
<comment type="subcellular location">
    <subcellularLocation>
        <location evidence="1">Cell membrane</location>
        <topology evidence="1">Multi-pass membrane protein</topology>
    </subcellularLocation>
</comment>
<dbReference type="InterPro" id="IPR050482">
    <property type="entry name" value="Sensor_HK_TwoCompSys"/>
</dbReference>
<evidence type="ECO:0000256" key="8">
    <source>
        <dbReference type="ARBA" id="ARBA00023136"/>
    </source>
</evidence>
<evidence type="ECO:0000256" key="3">
    <source>
        <dbReference type="ARBA" id="ARBA00022679"/>
    </source>
</evidence>
<dbReference type="GO" id="GO:0005524">
    <property type="term" value="F:ATP binding"/>
    <property type="evidence" value="ECO:0007669"/>
    <property type="project" value="UniProtKB-KW"/>
</dbReference>
<feature type="transmembrane region" description="Helical" evidence="9">
    <location>
        <begin position="114"/>
        <end position="140"/>
    </location>
</feature>